<evidence type="ECO:0000256" key="3">
    <source>
        <dbReference type="ARBA" id="ARBA00023239"/>
    </source>
</evidence>
<dbReference type="Gene3D" id="3.20.20.60">
    <property type="entry name" value="Phosphoenolpyruvate-binding domains"/>
    <property type="match status" value="1"/>
</dbReference>
<dbReference type="InterPro" id="IPR050251">
    <property type="entry name" value="HpcH-HpaI_aldolase"/>
</dbReference>
<gene>
    <name evidence="5" type="primary">yfaU</name>
    <name evidence="5" type="ORF">GCM10023175_52540</name>
</gene>
<dbReference type="SUPFAM" id="SSF51621">
    <property type="entry name" value="Phosphoenolpyruvate/pyruvate domain"/>
    <property type="match status" value="1"/>
</dbReference>
<keyword evidence="6" id="KW-1185">Reference proteome</keyword>
<organism evidence="5 6">
    <name type="scientific">Pseudonocardia xishanensis</name>
    <dbReference type="NCBI Taxonomy" id="630995"/>
    <lineage>
        <taxon>Bacteria</taxon>
        <taxon>Bacillati</taxon>
        <taxon>Actinomycetota</taxon>
        <taxon>Actinomycetes</taxon>
        <taxon>Pseudonocardiales</taxon>
        <taxon>Pseudonocardiaceae</taxon>
        <taxon>Pseudonocardia</taxon>
    </lineage>
</organism>
<dbReference type="InterPro" id="IPR040442">
    <property type="entry name" value="Pyrv_kinase-like_dom_sf"/>
</dbReference>
<name>A0ABP8RZN8_9PSEU</name>
<dbReference type="Proteomes" id="UP001501598">
    <property type="component" value="Unassembled WGS sequence"/>
</dbReference>
<protein>
    <submittedName>
        <fullName evidence="5">2-keto-3-deoxy-L-rhamnonate aldolase</fullName>
    </submittedName>
</protein>
<keyword evidence="3" id="KW-0456">Lyase</keyword>
<dbReference type="PANTHER" id="PTHR30502">
    <property type="entry name" value="2-KETO-3-DEOXY-L-RHAMNONATE ALDOLASE"/>
    <property type="match status" value="1"/>
</dbReference>
<evidence type="ECO:0000259" key="4">
    <source>
        <dbReference type="Pfam" id="PF03328"/>
    </source>
</evidence>
<comment type="caution">
    <text evidence="5">The sequence shown here is derived from an EMBL/GenBank/DDBJ whole genome shotgun (WGS) entry which is preliminary data.</text>
</comment>
<dbReference type="EMBL" id="BAABGT010000083">
    <property type="protein sequence ID" value="GAA4554503.1"/>
    <property type="molecule type" value="Genomic_DNA"/>
</dbReference>
<dbReference type="InterPro" id="IPR015813">
    <property type="entry name" value="Pyrv/PenolPyrv_kinase-like_dom"/>
</dbReference>
<dbReference type="RefSeq" id="WP_345424107.1">
    <property type="nucleotide sequence ID" value="NZ_BAABGT010000083.1"/>
</dbReference>
<sequence length="269" mass="28490">MIGNGARTRFTALLDQGKVPLGMFVACEDPAFTEILGRSGYDFAILDAEHSHMGPADLLGHVRAADVSGLVPVVRVWENSRPLIQKFLDIGAEGIVVPHVDTAEQAAAAVAATRFPPHGERSICPTNHASGYSIAYWDAYREHSLENVLVIPIIESATALENLESILAVDGIDYVFFGPGDYSLSIGVAMDAPEVGLAWERARALARAAGKRVMTTDNVPGLSAGQAGAIVHGMDLMHVSEWAVGAVAALRARYDNPAGVDRLVPVGGQ</sequence>
<dbReference type="InterPro" id="IPR005000">
    <property type="entry name" value="Aldolase/citrate-lyase_domain"/>
</dbReference>
<proteinExistence type="inferred from homology"/>
<evidence type="ECO:0000256" key="2">
    <source>
        <dbReference type="ARBA" id="ARBA00022723"/>
    </source>
</evidence>
<feature type="domain" description="HpcH/HpaI aldolase/citrate lyase" evidence="4">
    <location>
        <begin position="22"/>
        <end position="239"/>
    </location>
</feature>
<dbReference type="PANTHER" id="PTHR30502:SF0">
    <property type="entry name" value="PHOSPHOENOLPYRUVATE CARBOXYLASE FAMILY PROTEIN"/>
    <property type="match status" value="1"/>
</dbReference>
<dbReference type="Pfam" id="PF03328">
    <property type="entry name" value="HpcH_HpaI"/>
    <property type="match status" value="1"/>
</dbReference>
<evidence type="ECO:0000313" key="6">
    <source>
        <dbReference type="Proteomes" id="UP001501598"/>
    </source>
</evidence>
<evidence type="ECO:0000256" key="1">
    <source>
        <dbReference type="ARBA" id="ARBA00005568"/>
    </source>
</evidence>
<comment type="similarity">
    <text evidence="1">Belongs to the HpcH/HpaI aldolase family.</text>
</comment>
<keyword evidence="2" id="KW-0479">Metal-binding</keyword>
<evidence type="ECO:0000313" key="5">
    <source>
        <dbReference type="EMBL" id="GAA4554503.1"/>
    </source>
</evidence>
<accession>A0ABP8RZN8</accession>
<reference evidence="6" key="1">
    <citation type="journal article" date="2019" name="Int. J. Syst. Evol. Microbiol.">
        <title>The Global Catalogue of Microorganisms (GCM) 10K type strain sequencing project: providing services to taxonomists for standard genome sequencing and annotation.</title>
        <authorList>
            <consortium name="The Broad Institute Genomics Platform"/>
            <consortium name="The Broad Institute Genome Sequencing Center for Infectious Disease"/>
            <person name="Wu L."/>
            <person name="Ma J."/>
        </authorList>
    </citation>
    <scope>NUCLEOTIDE SEQUENCE [LARGE SCALE GENOMIC DNA]</scope>
    <source>
        <strain evidence="6">JCM 17906</strain>
    </source>
</reference>